<dbReference type="PANTHER" id="PTHR42756:SF1">
    <property type="entry name" value="TRANSCRIPTIONAL REPRESSOR OF EMRAB OPERON"/>
    <property type="match status" value="1"/>
</dbReference>
<dbReference type="GO" id="GO:0003677">
    <property type="term" value="F:DNA binding"/>
    <property type="evidence" value="ECO:0007669"/>
    <property type="project" value="UniProtKB-KW"/>
</dbReference>
<protein>
    <submittedName>
        <fullName evidence="5">Winged helix-turn-helix transcriptional regulator</fullName>
    </submittedName>
</protein>
<dbReference type="PRINTS" id="PR00598">
    <property type="entry name" value="HTHMARR"/>
</dbReference>
<dbReference type="PANTHER" id="PTHR42756">
    <property type="entry name" value="TRANSCRIPTIONAL REGULATOR, MARR"/>
    <property type="match status" value="1"/>
</dbReference>
<dbReference type="SUPFAM" id="SSF46785">
    <property type="entry name" value="Winged helix' DNA-binding domain"/>
    <property type="match status" value="1"/>
</dbReference>
<dbReference type="GO" id="GO:0003700">
    <property type="term" value="F:DNA-binding transcription factor activity"/>
    <property type="evidence" value="ECO:0007669"/>
    <property type="project" value="InterPro"/>
</dbReference>
<dbReference type="OrthoDB" id="32523at2"/>
<proteinExistence type="predicted"/>
<comment type="caution">
    <text evidence="5">The sequence shown here is derived from an EMBL/GenBank/DDBJ whole genome shotgun (WGS) entry which is preliminary data.</text>
</comment>
<gene>
    <name evidence="5" type="ORF">FOF44_02900</name>
</gene>
<dbReference type="EMBL" id="VMKJ01000003">
    <property type="protein sequence ID" value="TVO39023.1"/>
    <property type="molecule type" value="Genomic_DNA"/>
</dbReference>
<sequence length="140" mass="15568">MAKTPVGYLLSDVSRLVRKKFQNDPEIGCITLAQAKALNIIARNEGIKQVELAELLEIKPMTVARVIDQLVAEGLVKRCASPSDRRAHLIYLLPEAKSRLNIVSSVGNKVWESGLAGLTEQQRDQFIATLEHIHRNLSDN</sequence>
<dbReference type="Gene3D" id="1.10.10.10">
    <property type="entry name" value="Winged helix-like DNA-binding domain superfamily/Winged helix DNA-binding domain"/>
    <property type="match status" value="1"/>
</dbReference>
<name>A0A557PEF4_9VIBR</name>
<accession>A0A557PEF4</accession>
<keyword evidence="1" id="KW-0805">Transcription regulation</keyword>
<evidence type="ECO:0000313" key="5">
    <source>
        <dbReference type="EMBL" id="TVO39023.1"/>
    </source>
</evidence>
<reference evidence="5 6" key="1">
    <citation type="submission" date="2019-07" db="EMBL/GenBank/DDBJ databases">
        <title>The draft genome sequence of Vibrio algivorus M1486.</title>
        <authorList>
            <person name="Meng X."/>
        </authorList>
    </citation>
    <scope>NUCLEOTIDE SEQUENCE [LARGE SCALE GENOMIC DNA]</scope>
    <source>
        <strain evidence="5 6">M1486</strain>
    </source>
</reference>
<keyword evidence="2" id="KW-0238">DNA-binding</keyword>
<keyword evidence="3" id="KW-0804">Transcription</keyword>
<dbReference type="SMART" id="SM00347">
    <property type="entry name" value="HTH_MARR"/>
    <property type="match status" value="1"/>
</dbReference>
<evidence type="ECO:0000259" key="4">
    <source>
        <dbReference type="PROSITE" id="PS50995"/>
    </source>
</evidence>
<dbReference type="Proteomes" id="UP000319828">
    <property type="component" value="Unassembled WGS sequence"/>
</dbReference>
<evidence type="ECO:0000256" key="2">
    <source>
        <dbReference type="ARBA" id="ARBA00023125"/>
    </source>
</evidence>
<evidence type="ECO:0000256" key="1">
    <source>
        <dbReference type="ARBA" id="ARBA00023015"/>
    </source>
</evidence>
<dbReference type="AlphaFoldDB" id="A0A557PEF4"/>
<feature type="domain" description="HTH marR-type" evidence="4">
    <location>
        <begin position="3"/>
        <end position="135"/>
    </location>
</feature>
<evidence type="ECO:0000313" key="6">
    <source>
        <dbReference type="Proteomes" id="UP000319828"/>
    </source>
</evidence>
<dbReference type="PROSITE" id="PS50995">
    <property type="entry name" value="HTH_MARR_2"/>
    <property type="match status" value="1"/>
</dbReference>
<organism evidence="5 6">
    <name type="scientific">Vibrio algivorus</name>
    <dbReference type="NCBI Taxonomy" id="1667024"/>
    <lineage>
        <taxon>Bacteria</taxon>
        <taxon>Pseudomonadati</taxon>
        <taxon>Pseudomonadota</taxon>
        <taxon>Gammaproteobacteria</taxon>
        <taxon>Vibrionales</taxon>
        <taxon>Vibrionaceae</taxon>
        <taxon>Vibrio</taxon>
    </lineage>
</organism>
<dbReference type="InterPro" id="IPR000835">
    <property type="entry name" value="HTH_MarR-typ"/>
</dbReference>
<dbReference type="RefSeq" id="WP_144387429.1">
    <property type="nucleotide sequence ID" value="NZ_CANNCB010000007.1"/>
</dbReference>
<evidence type="ECO:0000256" key="3">
    <source>
        <dbReference type="ARBA" id="ARBA00023163"/>
    </source>
</evidence>
<dbReference type="Pfam" id="PF01047">
    <property type="entry name" value="MarR"/>
    <property type="match status" value="1"/>
</dbReference>
<dbReference type="InterPro" id="IPR036390">
    <property type="entry name" value="WH_DNA-bd_sf"/>
</dbReference>
<dbReference type="InterPro" id="IPR036388">
    <property type="entry name" value="WH-like_DNA-bd_sf"/>
</dbReference>